<accession>A0A066WSA5</accession>
<evidence type="ECO:0000313" key="1">
    <source>
        <dbReference type="EMBL" id="KDN55463.1"/>
    </source>
</evidence>
<evidence type="ECO:0000313" key="2">
    <source>
        <dbReference type="Proteomes" id="UP000027064"/>
    </source>
</evidence>
<organism evidence="1 2">
    <name type="scientific">Flavobacterium seoulense</name>
    <dbReference type="NCBI Taxonomy" id="1492738"/>
    <lineage>
        <taxon>Bacteria</taxon>
        <taxon>Pseudomonadati</taxon>
        <taxon>Bacteroidota</taxon>
        <taxon>Flavobacteriia</taxon>
        <taxon>Flavobacteriales</taxon>
        <taxon>Flavobacteriaceae</taxon>
        <taxon>Flavobacterium</taxon>
    </lineage>
</organism>
<dbReference type="STRING" id="1492738.FEM21_13460"/>
<gene>
    <name evidence="1" type="ORF">FEM21_13460</name>
</gene>
<protein>
    <submittedName>
        <fullName evidence="1">Uncharacterized protein</fullName>
    </submittedName>
</protein>
<keyword evidence="2" id="KW-1185">Reference proteome</keyword>
<reference evidence="1 2" key="1">
    <citation type="submission" date="2014-05" db="EMBL/GenBank/DDBJ databases">
        <title>Genome Sequence of Flavobacterium sp. EM1321.</title>
        <authorList>
            <person name="Shin S.-K."/>
            <person name="Yi H."/>
        </authorList>
    </citation>
    <scope>NUCLEOTIDE SEQUENCE [LARGE SCALE GENOMIC DNA]</scope>
    <source>
        <strain evidence="1 2">EM1321</strain>
    </source>
</reference>
<sequence length="51" mass="5564">MKKATVLSPVSENEGGKMLSLKFGSNTQKMVSTTFGTIVMHASVIFKIIQF</sequence>
<comment type="caution">
    <text evidence="1">The sequence shown here is derived from an EMBL/GenBank/DDBJ whole genome shotgun (WGS) entry which is preliminary data.</text>
</comment>
<dbReference type="EMBL" id="JNCA01000013">
    <property type="protein sequence ID" value="KDN55463.1"/>
    <property type="molecule type" value="Genomic_DNA"/>
</dbReference>
<dbReference type="AlphaFoldDB" id="A0A066WSA5"/>
<name>A0A066WSA5_9FLAO</name>
<proteinExistence type="predicted"/>
<dbReference type="PATRIC" id="fig|1492738.3.peg.1338"/>
<dbReference type="Proteomes" id="UP000027064">
    <property type="component" value="Unassembled WGS sequence"/>
</dbReference>